<feature type="region of interest" description="Disordered" evidence="3">
    <location>
        <begin position="400"/>
        <end position="450"/>
    </location>
</feature>
<gene>
    <name evidence="6" type="ORF">PAPYR_9664</name>
</gene>
<dbReference type="Gene3D" id="2.40.10.10">
    <property type="entry name" value="Trypsin-like serine proteases"/>
    <property type="match status" value="2"/>
</dbReference>
<feature type="domain" description="Peptidase S1" evidence="5">
    <location>
        <begin position="45"/>
        <end position="148"/>
    </location>
</feature>
<organism evidence="6 7">
    <name type="scientific">Paratrimastix pyriformis</name>
    <dbReference type="NCBI Taxonomy" id="342808"/>
    <lineage>
        <taxon>Eukaryota</taxon>
        <taxon>Metamonada</taxon>
        <taxon>Preaxostyla</taxon>
        <taxon>Paratrimastigidae</taxon>
        <taxon>Paratrimastix</taxon>
    </lineage>
</organism>
<dbReference type="PANTHER" id="PTHR15462:SF8">
    <property type="entry name" value="SERINE PROTEASE"/>
    <property type="match status" value="1"/>
</dbReference>
<feature type="compositionally biased region" description="Pro residues" evidence="3">
    <location>
        <begin position="429"/>
        <end position="439"/>
    </location>
</feature>
<comment type="similarity">
    <text evidence="1">Belongs to the peptidase S1 family.</text>
</comment>
<evidence type="ECO:0000256" key="3">
    <source>
        <dbReference type="SAM" id="MobiDB-lite"/>
    </source>
</evidence>
<evidence type="ECO:0000256" key="4">
    <source>
        <dbReference type="SAM" id="SignalP"/>
    </source>
</evidence>
<dbReference type="Proteomes" id="UP001141327">
    <property type="component" value="Unassembled WGS sequence"/>
</dbReference>
<name>A0ABQ8U7R4_9EUKA</name>
<dbReference type="PANTHER" id="PTHR15462">
    <property type="entry name" value="SERINE PROTEASE"/>
    <property type="match status" value="1"/>
</dbReference>
<dbReference type="InterPro" id="IPR018114">
    <property type="entry name" value="TRYPSIN_HIS"/>
</dbReference>
<feature type="region of interest" description="Disordered" evidence="3">
    <location>
        <begin position="470"/>
        <end position="522"/>
    </location>
</feature>
<accession>A0ABQ8U7R4</accession>
<feature type="signal peptide" evidence="4">
    <location>
        <begin position="1"/>
        <end position="21"/>
    </location>
</feature>
<evidence type="ECO:0000256" key="2">
    <source>
        <dbReference type="ARBA" id="ARBA00022729"/>
    </source>
</evidence>
<reference evidence="6" key="1">
    <citation type="journal article" date="2022" name="bioRxiv">
        <title>Genomics of Preaxostyla Flagellates Illuminates Evolutionary Transitions and the Path Towards Mitochondrial Loss.</title>
        <authorList>
            <person name="Novak L.V.F."/>
            <person name="Treitli S.C."/>
            <person name="Pyrih J."/>
            <person name="Halakuc P."/>
            <person name="Pipaliya S.V."/>
            <person name="Vacek V."/>
            <person name="Brzon O."/>
            <person name="Soukal P."/>
            <person name="Eme L."/>
            <person name="Dacks J.B."/>
            <person name="Karnkowska A."/>
            <person name="Elias M."/>
            <person name="Hampl V."/>
        </authorList>
    </citation>
    <scope>NUCLEOTIDE SEQUENCE</scope>
    <source>
        <strain evidence="6">RCP-MX</strain>
    </source>
</reference>
<proteinExistence type="inferred from homology"/>
<dbReference type="InterPro" id="IPR043504">
    <property type="entry name" value="Peptidase_S1_PA_chymotrypsin"/>
</dbReference>
<comment type="caution">
    <text evidence="6">The sequence shown here is derived from an EMBL/GenBank/DDBJ whole genome shotgun (WGS) entry which is preliminary data.</text>
</comment>
<dbReference type="InterPro" id="IPR009003">
    <property type="entry name" value="Peptidase_S1_PA"/>
</dbReference>
<dbReference type="PROSITE" id="PS00134">
    <property type="entry name" value="TRYPSIN_HIS"/>
    <property type="match status" value="1"/>
</dbReference>
<evidence type="ECO:0000313" key="6">
    <source>
        <dbReference type="EMBL" id="KAJ4455382.1"/>
    </source>
</evidence>
<feature type="chain" id="PRO_5046183002" evidence="4">
    <location>
        <begin position="22"/>
        <end position="543"/>
    </location>
</feature>
<keyword evidence="7" id="KW-1185">Reference proteome</keyword>
<dbReference type="InterPro" id="IPR001254">
    <property type="entry name" value="Trypsin_dom"/>
</dbReference>
<dbReference type="SUPFAM" id="SSF50494">
    <property type="entry name" value="Trypsin-like serine proteases"/>
    <property type="match status" value="1"/>
</dbReference>
<evidence type="ECO:0000313" key="7">
    <source>
        <dbReference type="Proteomes" id="UP001141327"/>
    </source>
</evidence>
<evidence type="ECO:0000256" key="1">
    <source>
        <dbReference type="ARBA" id="ARBA00007664"/>
    </source>
</evidence>
<sequence>MFGRRTLSWVAFFLFLRDALTLDPLIASEGTLQALSIIGPDDRRPQKEVTFPWSALGVVSNPRGYCSATMVGPRHVLTASHCIVYNNDGSLPPMSYVPSPSGLHMPHGFYRVTHVLTYQKVEGKLTKPEAAFDVALLILDQPIGLKTGFFGTATFSPEWQSKAFWFLQGYTEPPLDLPAEGNAGNEGFLMRTDFDLTRGESGASAWGIFRGEKSPRVVGVVSSESRKSETNPEGLNNLAGGPALTGLVRYARERFTDSDANGLSRITEASDLWEVPPALILLTRHFDEKLKIEKEEETKALKDTNDVPHFPTDDQGRVKKGTRIRDFLPDAPHNFTQDLLEHAQASAPLPPELDDTDFEPKQYGQSCTIRTCTRTQIVSVGSMEDVLTQNHNRLTELAQASPTTPHHRHPTPHRDNVFFAPHPDTESPPHLPTPPPPSMPTQRISQTDDPLRQELQSALERIRTLEAEVTELKKSRRRTSATSGALTRRKRPRSEKAISAHDSLPATLPDSKPMLVKSPASPRPERCFELHFNFLSAMSRHLV</sequence>
<dbReference type="InterPro" id="IPR050966">
    <property type="entry name" value="Glutamyl_endopeptidase"/>
</dbReference>
<dbReference type="Pfam" id="PF00089">
    <property type="entry name" value="Trypsin"/>
    <property type="match status" value="1"/>
</dbReference>
<evidence type="ECO:0000259" key="5">
    <source>
        <dbReference type="Pfam" id="PF00089"/>
    </source>
</evidence>
<keyword evidence="2 4" id="KW-0732">Signal</keyword>
<dbReference type="EMBL" id="JAPMOS010000109">
    <property type="protein sequence ID" value="KAJ4455382.1"/>
    <property type="molecule type" value="Genomic_DNA"/>
</dbReference>
<protein>
    <submittedName>
        <fullName evidence="6">Peptidase S1</fullName>
    </submittedName>
</protein>